<dbReference type="EMBL" id="VIIS01001799">
    <property type="protein sequence ID" value="KAF0292703.1"/>
    <property type="molecule type" value="Genomic_DNA"/>
</dbReference>
<dbReference type="EMBL" id="VIIS01001799">
    <property type="protein sequence ID" value="KAF0292706.1"/>
    <property type="molecule type" value="Genomic_DNA"/>
</dbReference>
<feature type="active site" description="Proton donor" evidence="1">
    <location>
        <position position="50"/>
    </location>
</feature>
<protein>
    <submittedName>
        <fullName evidence="5">Alcohol dehydrogenase [NADP(+)]</fullName>
    </submittedName>
</protein>
<dbReference type="InterPro" id="IPR020471">
    <property type="entry name" value="AKR"/>
</dbReference>
<feature type="domain" description="NADP-dependent oxidoreductase" evidence="4">
    <location>
        <begin position="16"/>
        <end position="305"/>
    </location>
</feature>
<evidence type="ECO:0000256" key="1">
    <source>
        <dbReference type="PIRSR" id="PIRSR000097-1"/>
    </source>
</evidence>
<evidence type="ECO:0000313" key="7">
    <source>
        <dbReference type="Proteomes" id="UP000440578"/>
    </source>
</evidence>
<dbReference type="Pfam" id="PF00248">
    <property type="entry name" value="Aldo_ket_red"/>
    <property type="match status" value="1"/>
</dbReference>
<dbReference type="PROSITE" id="PS00798">
    <property type="entry name" value="ALDOKETO_REDUCTASE_1"/>
    <property type="match status" value="1"/>
</dbReference>
<dbReference type="InterPro" id="IPR023210">
    <property type="entry name" value="NADP_OxRdtase_dom"/>
</dbReference>
<proteinExistence type="predicted"/>
<evidence type="ECO:0000313" key="5">
    <source>
        <dbReference type="EMBL" id="KAF0292703.1"/>
    </source>
</evidence>
<dbReference type="AlphaFoldDB" id="A0A6A4VGN2"/>
<gene>
    <name evidence="5" type="primary">Akr1a1_0</name>
    <name evidence="6" type="synonym">Akr1a1_1</name>
    <name evidence="5" type="ORF">FJT64_009322</name>
    <name evidence="6" type="ORF">FJT64_009325</name>
</gene>
<comment type="caution">
    <text evidence="5">The sequence shown here is derived from an EMBL/GenBank/DDBJ whole genome shotgun (WGS) entry which is preliminary data.</text>
</comment>
<dbReference type="GO" id="GO:0016491">
    <property type="term" value="F:oxidoreductase activity"/>
    <property type="evidence" value="ECO:0007669"/>
    <property type="project" value="InterPro"/>
</dbReference>
<dbReference type="SUPFAM" id="SSF51430">
    <property type="entry name" value="NAD(P)-linked oxidoreductase"/>
    <property type="match status" value="1"/>
</dbReference>
<reference evidence="5 7" key="1">
    <citation type="submission" date="2019-07" db="EMBL/GenBank/DDBJ databases">
        <title>Draft genome assembly of a fouling barnacle, Amphibalanus amphitrite (Darwin, 1854): The first reference genome for Thecostraca.</title>
        <authorList>
            <person name="Kim W."/>
        </authorList>
    </citation>
    <scope>NUCLEOTIDE SEQUENCE [LARGE SCALE GENOMIC DNA]</scope>
    <source>
        <strain evidence="5">SNU_AA5</strain>
        <tissue evidence="5">Soma without cirri and trophi</tissue>
    </source>
</reference>
<keyword evidence="7" id="KW-1185">Reference proteome</keyword>
<dbReference type="Gene3D" id="3.20.20.100">
    <property type="entry name" value="NADP-dependent oxidoreductase domain"/>
    <property type="match status" value="1"/>
</dbReference>
<organism evidence="5 7">
    <name type="scientific">Amphibalanus amphitrite</name>
    <name type="common">Striped barnacle</name>
    <name type="synonym">Balanus amphitrite</name>
    <dbReference type="NCBI Taxonomy" id="1232801"/>
    <lineage>
        <taxon>Eukaryota</taxon>
        <taxon>Metazoa</taxon>
        <taxon>Ecdysozoa</taxon>
        <taxon>Arthropoda</taxon>
        <taxon>Crustacea</taxon>
        <taxon>Multicrustacea</taxon>
        <taxon>Cirripedia</taxon>
        <taxon>Thoracica</taxon>
        <taxon>Thoracicalcarea</taxon>
        <taxon>Balanomorpha</taxon>
        <taxon>Balanoidea</taxon>
        <taxon>Balanidae</taxon>
        <taxon>Amphibalaninae</taxon>
        <taxon>Amphibalanus</taxon>
    </lineage>
</organism>
<evidence type="ECO:0000256" key="3">
    <source>
        <dbReference type="PIRSR" id="PIRSR000097-3"/>
    </source>
</evidence>
<dbReference type="PRINTS" id="PR00069">
    <property type="entry name" value="ALDKETRDTASE"/>
</dbReference>
<evidence type="ECO:0000259" key="4">
    <source>
        <dbReference type="Pfam" id="PF00248"/>
    </source>
</evidence>
<feature type="site" description="Lowers pKa of active site Tyr" evidence="3">
    <location>
        <position position="79"/>
    </location>
</feature>
<evidence type="ECO:0000256" key="2">
    <source>
        <dbReference type="PIRSR" id="PIRSR000097-2"/>
    </source>
</evidence>
<dbReference type="Proteomes" id="UP000440578">
    <property type="component" value="Unassembled WGS sequence"/>
</dbReference>
<dbReference type="PROSITE" id="PS00063">
    <property type="entry name" value="ALDOKETO_REDUCTASE_3"/>
    <property type="match status" value="1"/>
</dbReference>
<dbReference type="FunFam" id="3.20.20.100:FF:000029">
    <property type="entry name" value="Aldo-keto reductase"/>
    <property type="match status" value="1"/>
</dbReference>
<dbReference type="PIRSF" id="PIRSF000097">
    <property type="entry name" value="AKR"/>
    <property type="match status" value="1"/>
</dbReference>
<name>A0A6A4VGN2_AMPAM</name>
<feature type="binding site" evidence="2">
    <location>
        <position position="112"/>
    </location>
    <ligand>
        <name>substrate</name>
    </ligand>
</feature>
<accession>A0A6A4VGN2</accession>
<dbReference type="PANTHER" id="PTHR11732">
    <property type="entry name" value="ALDO/KETO REDUCTASE"/>
    <property type="match status" value="1"/>
</dbReference>
<dbReference type="PROSITE" id="PS00062">
    <property type="entry name" value="ALDOKETO_REDUCTASE_2"/>
    <property type="match status" value="1"/>
</dbReference>
<dbReference type="InterPro" id="IPR018170">
    <property type="entry name" value="Aldo/ket_reductase_CS"/>
</dbReference>
<sequence>MAPSVQLSNGMQMPLLGLGCWQADDGKDVAVAVEAALLAGYRHIDTAYFYANEADVGRGIKAAIATGKVSRSDIFVTTKLPPIGMRPERVEKYLRKSLKALDLDYIDLYLVHHPVGFEEVDENDNMPLENPGTDKEKVKFDFSTDLIGIWKKMESMVELGLAKTIGISNFNPRQMRKIMAIAKIPPTVNQVECHVYFQQKELREACKQHNIAVTAYGPLGSPGRKLFYEKQGKTIELPDLLRNPVVRLVSDKHKRSAAQVLLRFITQEGIIVIPKSTNESRIKQNGDIFSFELDEVDRQALRSLDQGVAGTIFKFAEIFPGYEEHPECFF</sequence>
<dbReference type="InterPro" id="IPR036812">
    <property type="entry name" value="NAD(P)_OxRdtase_dom_sf"/>
</dbReference>
<evidence type="ECO:0000313" key="6">
    <source>
        <dbReference type="EMBL" id="KAF0292706.1"/>
    </source>
</evidence>
<dbReference type="OrthoDB" id="416253at2759"/>